<proteinExistence type="predicted"/>
<dbReference type="Proteomes" id="UP001165092">
    <property type="component" value="Unassembled WGS sequence"/>
</dbReference>
<protein>
    <submittedName>
        <fullName evidence="2">Uncharacterized protein</fullName>
    </submittedName>
</protein>
<sequence>MPTASAPSPCTWPAPLQDPPAERSRSTIKTKTPTAAPNPAPAASKASGHEAPAANLNAPASAAHPVLPKRISAARTSIIPAPFTPELLVTIQPEGSENLMLRPHPQARTRARERLFPPKPSLWWANLVDTSP</sequence>
<evidence type="ECO:0000256" key="1">
    <source>
        <dbReference type="SAM" id="MobiDB-lite"/>
    </source>
</evidence>
<feature type="compositionally biased region" description="Low complexity" evidence="1">
    <location>
        <begin position="27"/>
        <end position="63"/>
    </location>
</feature>
<keyword evidence="3" id="KW-1185">Reference proteome</keyword>
<gene>
    <name evidence="2" type="ORF">Nans01_18690</name>
</gene>
<reference evidence="2" key="1">
    <citation type="submission" date="2023-02" db="EMBL/GenBank/DDBJ databases">
        <title>Nocardiopsis ansamitocini NBRC 112285.</title>
        <authorList>
            <person name="Ichikawa N."/>
            <person name="Sato H."/>
            <person name="Tonouchi N."/>
        </authorList>
    </citation>
    <scope>NUCLEOTIDE SEQUENCE</scope>
    <source>
        <strain evidence="2">NBRC 112285</strain>
    </source>
</reference>
<dbReference type="EMBL" id="BSQG01000002">
    <property type="protein sequence ID" value="GLU47518.1"/>
    <property type="molecule type" value="Genomic_DNA"/>
</dbReference>
<name>A0A9W6P5N4_9ACTN</name>
<evidence type="ECO:0000313" key="2">
    <source>
        <dbReference type="EMBL" id="GLU47518.1"/>
    </source>
</evidence>
<dbReference type="AlphaFoldDB" id="A0A9W6P5N4"/>
<evidence type="ECO:0000313" key="3">
    <source>
        <dbReference type="Proteomes" id="UP001165092"/>
    </source>
</evidence>
<feature type="region of interest" description="Disordered" evidence="1">
    <location>
        <begin position="1"/>
        <end position="65"/>
    </location>
</feature>
<accession>A0A9W6P5N4</accession>
<organism evidence="2 3">
    <name type="scientific">Nocardiopsis ansamitocini</name>
    <dbReference type="NCBI Taxonomy" id="1670832"/>
    <lineage>
        <taxon>Bacteria</taxon>
        <taxon>Bacillati</taxon>
        <taxon>Actinomycetota</taxon>
        <taxon>Actinomycetes</taxon>
        <taxon>Streptosporangiales</taxon>
        <taxon>Nocardiopsidaceae</taxon>
        <taxon>Nocardiopsis</taxon>
    </lineage>
</organism>
<comment type="caution">
    <text evidence="2">The sequence shown here is derived from an EMBL/GenBank/DDBJ whole genome shotgun (WGS) entry which is preliminary data.</text>
</comment>